<proteinExistence type="predicted"/>
<gene>
    <name evidence="2" type="ORF">EZ437_04365</name>
</gene>
<feature type="transmembrane region" description="Helical" evidence="1">
    <location>
        <begin position="34"/>
        <end position="55"/>
    </location>
</feature>
<keyword evidence="1" id="KW-1133">Transmembrane helix</keyword>
<dbReference type="AlphaFoldDB" id="A0A4R0NTG0"/>
<protein>
    <submittedName>
        <fullName evidence="2">Uncharacterized protein</fullName>
    </submittedName>
</protein>
<accession>A0A4R0NTG0</accession>
<dbReference type="Proteomes" id="UP000293347">
    <property type="component" value="Unassembled WGS sequence"/>
</dbReference>
<keyword evidence="1" id="KW-0472">Membrane</keyword>
<evidence type="ECO:0000256" key="1">
    <source>
        <dbReference type="SAM" id="Phobius"/>
    </source>
</evidence>
<sequence length="90" mass="10575">MKRRFLRKRAKKESETIGCLHTCAQEWLRHPSGLACAPVWSAMFLVLSFLSFFLWKKALWRIGQEEEATDFSTLKTGLVQPFKCIIYYET</sequence>
<keyword evidence="3" id="KW-1185">Reference proteome</keyword>
<evidence type="ECO:0000313" key="2">
    <source>
        <dbReference type="EMBL" id="TCD03213.1"/>
    </source>
</evidence>
<name>A0A4R0NTG0_9SPHI</name>
<evidence type="ECO:0000313" key="3">
    <source>
        <dbReference type="Proteomes" id="UP000293347"/>
    </source>
</evidence>
<organism evidence="2 3">
    <name type="scientific">Pedobacter psychroterrae</name>
    <dbReference type="NCBI Taxonomy" id="2530453"/>
    <lineage>
        <taxon>Bacteria</taxon>
        <taxon>Pseudomonadati</taxon>
        <taxon>Bacteroidota</taxon>
        <taxon>Sphingobacteriia</taxon>
        <taxon>Sphingobacteriales</taxon>
        <taxon>Sphingobacteriaceae</taxon>
        <taxon>Pedobacter</taxon>
    </lineage>
</organism>
<reference evidence="2 3" key="1">
    <citation type="submission" date="2019-02" db="EMBL/GenBank/DDBJ databases">
        <title>Pedobacter sp. RP-1-14 sp. nov., isolated from Arctic soil.</title>
        <authorList>
            <person name="Dahal R.H."/>
        </authorList>
    </citation>
    <scope>NUCLEOTIDE SEQUENCE [LARGE SCALE GENOMIC DNA]</scope>
    <source>
        <strain evidence="2 3">RP-1-14</strain>
    </source>
</reference>
<dbReference type="EMBL" id="SJSL01000001">
    <property type="protein sequence ID" value="TCD03213.1"/>
    <property type="molecule type" value="Genomic_DNA"/>
</dbReference>
<keyword evidence="1" id="KW-0812">Transmembrane</keyword>
<comment type="caution">
    <text evidence="2">The sequence shown here is derived from an EMBL/GenBank/DDBJ whole genome shotgun (WGS) entry which is preliminary data.</text>
</comment>